<accession>A0A3B1E9I2</accession>
<proteinExistence type="predicted"/>
<dbReference type="Proteomes" id="UP000271849">
    <property type="component" value="Chromosome"/>
</dbReference>
<reference evidence="2" key="1">
    <citation type="submission" date="2018-09" db="EMBL/GenBank/DDBJ databases">
        <authorList>
            <person name="Manzano-Marin A."/>
            <person name="Manzano-Marin A."/>
        </authorList>
    </citation>
    <scope>NUCLEOTIDE SEQUENCE [LARGE SCALE GENOMIC DNA]</scope>
    <source>
        <strain evidence="2">BuCistrobi</strain>
    </source>
</reference>
<dbReference type="EMBL" id="LR025085">
    <property type="protein sequence ID" value="VAX76589.1"/>
    <property type="molecule type" value="Genomic_DNA"/>
</dbReference>
<dbReference type="STRING" id="1921549.GCA_900128825_00221"/>
<keyword evidence="1" id="KW-0966">Cell projection</keyword>
<dbReference type="RefSeq" id="WP_158349100.1">
    <property type="nucleotide sequence ID" value="NZ_LR025085.1"/>
</dbReference>
<evidence type="ECO:0000313" key="1">
    <source>
        <dbReference type="EMBL" id="VAX76589.1"/>
    </source>
</evidence>
<name>A0A3B1E9I2_9GAMM</name>
<dbReference type="AlphaFoldDB" id="A0A3B1E9I2"/>
<organism evidence="1 2">
    <name type="scientific">Buchnera aphidicola</name>
    <name type="common">Cinara strobi</name>
    <dbReference type="NCBI Taxonomy" id="1921549"/>
    <lineage>
        <taxon>Bacteria</taxon>
        <taxon>Pseudomonadati</taxon>
        <taxon>Pseudomonadota</taxon>
        <taxon>Gammaproteobacteria</taxon>
        <taxon>Enterobacterales</taxon>
        <taxon>Erwiniaceae</taxon>
        <taxon>Buchnera</taxon>
    </lineage>
</organism>
<dbReference type="OrthoDB" id="9804559at2"/>
<protein>
    <submittedName>
        <fullName evidence="1">Flagellar basal-body rod protein FlgF</fullName>
    </submittedName>
</protein>
<keyword evidence="1" id="KW-0969">Cilium</keyword>
<keyword evidence="1" id="KW-0282">Flagellum</keyword>
<sequence length="238" mass="27856">MGKIINPFMESNNKYLINCQIRNKKKEDQVKNNFEKQFIYKIKIHPEYGKIINKQDVTLDSIHVKKPKIQNPSSIKNDEKETGWFSILDEQGNEAFLREGNIDVNENHEVSINNYVLLNIQDQPIKVPENKKIFVKLGGIVVIKEKHNKQNKKPISLGQLKFISLSNNDIVERYNSKVCDLNDSGFEKYKKNEIELETRFLSNQKIIEKNEKETEKLIKKLNVVRTLESDMKLIPENN</sequence>
<evidence type="ECO:0000313" key="2">
    <source>
        <dbReference type="Proteomes" id="UP000271849"/>
    </source>
</evidence>
<gene>
    <name evidence="1" type="primary">flgF</name>
    <name evidence="1" type="ORF">BUCINSTRO3249_0223</name>
</gene>